<accession>A0A828YYB7</accession>
<sequence>MNFVSQVPMAARFRIGILSLFKLEYFNVLIRKVLRMCRLKSPVIHRTVLRFKSGVDSKNISKL</sequence>
<dbReference type="Proteomes" id="UP000001338">
    <property type="component" value="Unassembled WGS sequence"/>
</dbReference>
<dbReference type="AlphaFoldDB" id="A0A828YYB7"/>
<evidence type="ECO:0000313" key="2">
    <source>
        <dbReference type="Proteomes" id="UP000001338"/>
    </source>
</evidence>
<dbReference type="EMBL" id="AFLV02000066">
    <property type="protein sequence ID" value="EKR62812.1"/>
    <property type="molecule type" value="Genomic_DNA"/>
</dbReference>
<gene>
    <name evidence="1" type="ORF">LEP1GSC036_4458</name>
</gene>
<name>A0A828YYB7_9LEPT</name>
<reference evidence="1 2" key="1">
    <citation type="submission" date="2012-10" db="EMBL/GenBank/DDBJ databases">
        <authorList>
            <person name="Harkins D.M."/>
            <person name="Durkin A.S."/>
            <person name="Brinkac L.M."/>
            <person name="Haft D.H."/>
            <person name="Selengut J.D."/>
            <person name="Sanka R."/>
            <person name="DePew J."/>
            <person name="Purushe J."/>
            <person name="Whelen A.C."/>
            <person name="Vinetz J.M."/>
            <person name="Sutton G.G."/>
            <person name="Nierman W.C."/>
            <person name="Fouts D.E."/>
        </authorList>
    </citation>
    <scope>NUCLEOTIDE SEQUENCE [LARGE SCALE GENOMIC DNA]</scope>
    <source>
        <strain evidence="1 2">2006001853</strain>
    </source>
</reference>
<comment type="caution">
    <text evidence="1">The sequence shown here is derived from an EMBL/GenBank/DDBJ whole genome shotgun (WGS) entry which is preliminary data.</text>
</comment>
<protein>
    <submittedName>
        <fullName evidence="1">Uncharacterized protein</fullName>
    </submittedName>
</protein>
<proteinExistence type="predicted"/>
<evidence type="ECO:0000313" key="1">
    <source>
        <dbReference type="EMBL" id="EKR62812.1"/>
    </source>
</evidence>
<organism evidence="1 2">
    <name type="scientific">Leptospira weilii str. 2006001853</name>
    <dbReference type="NCBI Taxonomy" id="1001589"/>
    <lineage>
        <taxon>Bacteria</taxon>
        <taxon>Pseudomonadati</taxon>
        <taxon>Spirochaetota</taxon>
        <taxon>Spirochaetia</taxon>
        <taxon>Leptospirales</taxon>
        <taxon>Leptospiraceae</taxon>
        <taxon>Leptospira</taxon>
    </lineage>
</organism>